<evidence type="ECO:0000313" key="3">
    <source>
        <dbReference type="EMBL" id="CQH63927.1"/>
    </source>
</evidence>
<dbReference type="GeneID" id="43331095"/>
<sequence>MKLGSELPSLEVIVSRYEILEQVDMGVVEKRKMNDNLEASRTTIDRSVRELEAANVLERRNGSCEFTRYGRIVYEEFRETVKAAEKVKPASELLAMLPPNSPIGATIANADAVEMAPERAPVTALEDLGIPPDCNTIRASLPVVFSQQLQAIRDYAKGGTTLEILTHPDLVSLIQRRYPEVCELLDRSSSGIHSASELPEFGLIVYGSEEVRVCVYEGMSQLSGVLQNQDADAVSEAISIFEENKRVAEPAFEVEA</sequence>
<dbReference type="InterPro" id="IPR057527">
    <property type="entry name" value="HVO_A0261-like_N"/>
</dbReference>
<dbReference type="Proteomes" id="UP000066737">
    <property type="component" value="Plasmid pSTJ001"/>
</dbReference>
<dbReference type="Pfam" id="PF08350">
    <property type="entry name" value="FilR1_middle"/>
    <property type="match status" value="1"/>
</dbReference>
<proteinExistence type="predicted"/>
<organism evidence="3 4">
    <name type="scientific">Halobacterium hubeiense</name>
    <dbReference type="NCBI Taxonomy" id="1407499"/>
    <lineage>
        <taxon>Archaea</taxon>
        <taxon>Methanobacteriati</taxon>
        <taxon>Methanobacteriota</taxon>
        <taxon>Stenosarchaea group</taxon>
        <taxon>Halobacteria</taxon>
        <taxon>Halobacteriales</taxon>
        <taxon>Halobacteriaceae</taxon>
        <taxon>Halobacterium</taxon>
    </lineage>
</organism>
<name>A0A0U5H8L3_9EURY</name>
<evidence type="ECO:0000259" key="1">
    <source>
        <dbReference type="Pfam" id="PF08350"/>
    </source>
</evidence>
<accession>A0A0U5H8L3</accession>
<protein>
    <submittedName>
        <fullName evidence="3">HTH domain protein</fullName>
    </submittedName>
</protein>
<dbReference type="KEGG" id="hhb:Hhub_4228"/>
<feature type="domain" description="Methanogenesis regulatory protein FilR1 middle" evidence="1">
    <location>
        <begin position="134"/>
        <end position="242"/>
    </location>
</feature>
<gene>
    <name evidence="3" type="ORF">HHUB_4228</name>
</gene>
<dbReference type="AlphaFoldDB" id="A0A0U5H8L3"/>
<evidence type="ECO:0000259" key="2">
    <source>
        <dbReference type="Pfam" id="PF25213"/>
    </source>
</evidence>
<dbReference type="InterPro" id="IPR013561">
    <property type="entry name" value="FilR1_middle_dom"/>
</dbReference>
<dbReference type="RefSeq" id="WP_089649860.1">
    <property type="nucleotide sequence ID" value="NZ_CEML01000003.1"/>
</dbReference>
<dbReference type="EMBL" id="LN831303">
    <property type="protein sequence ID" value="CQH63927.1"/>
    <property type="molecule type" value="Genomic_DNA"/>
</dbReference>
<feature type="domain" description="HVO-A0261-like N-terminal" evidence="2">
    <location>
        <begin position="13"/>
        <end position="85"/>
    </location>
</feature>
<keyword evidence="4" id="KW-1185">Reference proteome</keyword>
<evidence type="ECO:0000313" key="4">
    <source>
        <dbReference type="Proteomes" id="UP000066737"/>
    </source>
</evidence>
<dbReference type="Pfam" id="PF25213">
    <property type="entry name" value="HVO_A0261_N"/>
    <property type="match status" value="1"/>
</dbReference>
<dbReference type="OrthoDB" id="330490at2157"/>
<reference evidence="4" key="1">
    <citation type="journal article" date="2016" name="Environ. Microbiol.">
        <title>The complete genome of a viable archaeum isolated from 123-million-year-old rock salt.</title>
        <authorList>
            <person name="Jaakkola S.T."/>
            <person name="Pfeiffer F."/>
            <person name="Ravantti J.J."/>
            <person name="Guo Q."/>
            <person name="Liu Y."/>
            <person name="Chen X."/>
            <person name="Ma H."/>
            <person name="Yang C."/>
            <person name="Oksanen H.M."/>
            <person name="Bamford D.H."/>
        </authorList>
    </citation>
    <scope>NUCLEOTIDE SEQUENCE</scope>
    <source>
        <strain evidence="4">JI20-1</strain>
        <plasmid evidence="4">Plasmid pSTJ001</plasmid>
    </source>
</reference>
<geneLocation type="plasmid" evidence="4">
    <name>pSTJ001</name>
</geneLocation>